<dbReference type="GO" id="GO:0032993">
    <property type="term" value="C:protein-DNA complex"/>
    <property type="evidence" value="ECO:0007669"/>
    <property type="project" value="TreeGrafter"/>
</dbReference>
<dbReference type="GO" id="GO:0000156">
    <property type="term" value="F:phosphorelay response regulator activity"/>
    <property type="evidence" value="ECO:0007669"/>
    <property type="project" value="TreeGrafter"/>
</dbReference>
<dbReference type="Proteomes" id="UP000321306">
    <property type="component" value="Unassembled WGS sequence"/>
</dbReference>
<dbReference type="InterPro" id="IPR011006">
    <property type="entry name" value="CheY-like_superfamily"/>
</dbReference>
<feature type="DNA-binding region" description="OmpR/PhoB-type" evidence="7">
    <location>
        <begin position="126"/>
        <end position="220"/>
    </location>
</feature>
<organism evidence="10 11">
    <name type="scientific">Deinococcus cellulosilyticus (strain DSM 18568 / NBRC 106333 / KACC 11606 / 5516J-15)</name>
    <dbReference type="NCBI Taxonomy" id="1223518"/>
    <lineage>
        <taxon>Bacteria</taxon>
        <taxon>Thermotogati</taxon>
        <taxon>Deinococcota</taxon>
        <taxon>Deinococci</taxon>
        <taxon>Deinococcales</taxon>
        <taxon>Deinococcaceae</taxon>
        <taxon>Deinococcus</taxon>
    </lineage>
</organism>
<dbReference type="SMART" id="SM00448">
    <property type="entry name" value="REC"/>
    <property type="match status" value="1"/>
</dbReference>
<accession>A0A511N0B1</accession>
<reference evidence="10 11" key="1">
    <citation type="submission" date="2019-07" db="EMBL/GenBank/DDBJ databases">
        <title>Whole genome shotgun sequence of Deinococcus cellulosilyticus NBRC 106333.</title>
        <authorList>
            <person name="Hosoyama A."/>
            <person name="Uohara A."/>
            <person name="Ohji S."/>
            <person name="Ichikawa N."/>
        </authorList>
    </citation>
    <scope>NUCLEOTIDE SEQUENCE [LARGE SCALE GENOMIC DNA]</scope>
    <source>
        <strain evidence="10 11">NBRC 106333</strain>
    </source>
</reference>
<feature type="domain" description="Response regulatory" evidence="8">
    <location>
        <begin position="2"/>
        <end position="118"/>
    </location>
</feature>
<keyword evidence="3" id="KW-0805">Transcription regulation</keyword>
<dbReference type="SMART" id="SM00862">
    <property type="entry name" value="Trans_reg_C"/>
    <property type="match status" value="1"/>
</dbReference>
<dbReference type="OrthoDB" id="9790442at2"/>
<evidence type="ECO:0000256" key="7">
    <source>
        <dbReference type="PROSITE-ProRule" id="PRU01091"/>
    </source>
</evidence>
<feature type="domain" description="OmpR/PhoB-type" evidence="9">
    <location>
        <begin position="126"/>
        <end position="220"/>
    </location>
</feature>
<dbReference type="InterPro" id="IPR036388">
    <property type="entry name" value="WH-like_DNA-bd_sf"/>
</dbReference>
<keyword evidence="4 7" id="KW-0238">DNA-binding</keyword>
<dbReference type="CDD" id="cd00383">
    <property type="entry name" value="trans_reg_C"/>
    <property type="match status" value="1"/>
</dbReference>
<dbReference type="PROSITE" id="PS51755">
    <property type="entry name" value="OMPR_PHOB"/>
    <property type="match status" value="1"/>
</dbReference>
<dbReference type="InterPro" id="IPR001789">
    <property type="entry name" value="Sig_transdc_resp-reg_receiver"/>
</dbReference>
<gene>
    <name evidence="10" type="primary">popP</name>
    <name evidence="10" type="ORF">DC3_14510</name>
</gene>
<evidence type="ECO:0000256" key="3">
    <source>
        <dbReference type="ARBA" id="ARBA00023015"/>
    </source>
</evidence>
<evidence type="ECO:0000259" key="9">
    <source>
        <dbReference type="PROSITE" id="PS51755"/>
    </source>
</evidence>
<protein>
    <submittedName>
        <fullName evidence="10">Response regulator</fullName>
    </submittedName>
</protein>
<keyword evidence="2" id="KW-0902">Two-component regulatory system</keyword>
<evidence type="ECO:0000259" key="8">
    <source>
        <dbReference type="PROSITE" id="PS50110"/>
    </source>
</evidence>
<evidence type="ECO:0000256" key="6">
    <source>
        <dbReference type="PROSITE-ProRule" id="PRU00169"/>
    </source>
</evidence>
<dbReference type="InterPro" id="IPR001867">
    <property type="entry name" value="OmpR/PhoB-type_DNA-bd"/>
</dbReference>
<dbReference type="Pfam" id="PF00072">
    <property type="entry name" value="Response_reg"/>
    <property type="match status" value="1"/>
</dbReference>
<keyword evidence="11" id="KW-1185">Reference proteome</keyword>
<feature type="modified residue" description="4-aspartylphosphate" evidence="6">
    <location>
        <position position="51"/>
    </location>
</feature>
<dbReference type="Gene3D" id="6.10.250.690">
    <property type="match status" value="1"/>
</dbReference>
<dbReference type="EMBL" id="BJXB01000005">
    <property type="protein sequence ID" value="GEM45816.1"/>
    <property type="molecule type" value="Genomic_DNA"/>
</dbReference>
<dbReference type="SUPFAM" id="SSF52172">
    <property type="entry name" value="CheY-like"/>
    <property type="match status" value="1"/>
</dbReference>
<evidence type="ECO:0000256" key="1">
    <source>
        <dbReference type="ARBA" id="ARBA00022553"/>
    </source>
</evidence>
<dbReference type="GO" id="GO:0000976">
    <property type="term" value="F:transcription cis-regulatory region binding"/>
    <property type="evidence" value="ECO:0007669"/>
    <property type="project" value="TreeGrafter"/>
</dbReference>
<dbReference type="InterPro" id="IPR039420">
    <property type="entry name" value="WalR-like"/>
</dbReference>
<evidence type="ECO:0000313" key="10">
    <source>
        <dbReference type="EMBL" id="GEM45816.1"/>
    </source>
</evidence>
<sequence length="221" mass="25349">MRVLLLEDDERIRSPLARFLREGGYAVDEASDATTAQTLIGLYPFDVMIADIRLPEGPDAGFELVRRIRKDDYSFPILFLSARDGLQDKLHGLELGGDDYLVKPFHLQEVTARIRAILRRGKTLTPQETLFQDMKFDWANRRFFKGPEEVHLTGKEMGLLELLSSNPGRLFTREEIVDRVWDSSFDAETNVIDVYVRNLRRKLGDSVIETVRGVGYRFPTA</sequence>
<dbReference type="Gene3D" id="3.40.50.2300">
    <property type="match status" value="1"/>
</dbReference>
<comment type="caution">
    <text evidence="10">The sequence shown here is derived from an EMBL/GenBank/DDBJ whole genome shotgun (WGS) entry which is preliminary data.</text>
</comment>
<dbReference type="AlphaFoldDB" id="A0A511N0B1"/>
<dbReference type="RefSeq" id="WP_146883446.1">
    <property type="nucleotide sequence ID" value="NZ_BJXB01000005.1"/>
</dbReference>
<proteinExistence type="predicted"/>
<name>A0A511N0B1_DEIC1</name>
<evidence type="ECO:0000256" key="4">
    <source>
        <dbReference type="ARBA" id="ARBA00023125"/>
    </source>
</evidence>
<keyword evidence="1 6" id="KW-0597">Phosphoprotein</keyword>
<keyword evidence="5" id="KW-0804">Transcription</keyword>
<dbReference type="PANTHER" id="PTHR48111">
    <property type="entry name" value="REGULATOR OF RPOS"/>
    <property type="match status" value="1"/>
</dbReference>
<evidence type="ECO:0000256" key="2">
    <source>
        <dbReference type="ARBA" id="ARBA00023012"/>
    </source>
</evidence>
<evidence type="ECO:0000256" key="5">
    <source>
        <dbReference type="ARBA" id="ARBA00023163"/>
    </source>
</evidence>
<dbReference type="PROSITE" id="PS50110">
    <property type="entry name" value="RESPONSE_REGULATORY"/>
    <property type="match status" value="1"/>
</dbReference>
<dbReference type="Gene3D" id="1.10.10.10">
    <property type="entry name" value="Winged helix-like DNA-binding domain superfamily/Winged helix DNA-binding domain"/>
    <property type="match status" value="1"/>
</dbReference>
<evidence type="ECO:0000313" key="11">
    <source>
        <dbReference type="Proteomes" id="UP000321306"/>
    </source>
</evidence>
<dbReference type="Pfam" id="PF00486">
    <property type="entry name" value="Trans_reg_C"/>
    <property type="match status" value="1"/>
</dbReference>
<dbReference type="GO" id="GO:0005829">
    <property type="term" value="C:cytosol"/>
    <property type="evidence" value="ECO:0007669"/>
    <property type="project" value="TreeGrafter"/>
</dbReference>
<dbReference type="PANTHER" id="PTHR48111:SF1">
    <property type="entry name" value="TWO-COMPONENT RESPONSE REGULATOR ORR33"/>
    <property type="match status" value="1"/>
</dbReference>
<dbReference type="GO" id="GO:0006355">
    <property type="term" value="P:regulation of DNA-templated transcription"/>
    <property type="evidence" value="ECO:0007669"/>
    <property type="project" value="InterPro"/>
</dbReference>